<feature type="region of interest" description="Disordered" evidence="2">
    <location>
        <begin position="407"/>
        <end position="439"/>
    </location>
</feature>
<dbReference type="InterPro" id="IPR017972">
    <property type="entry name" value="Cyt_P450_CS"/>
</dbReference>
<proteinExistence type="inferred from homology"/>
<dbReference type="PANTHER" id="PTHR46696">
    <property type="entry name" value="P450, PUTATIVE (EUROFUNG)-RELATED"/>
    <property type="match status" value="1"/>
</dbReference>
<keyword evidence="4" id="KW-1185">Reference proteome</keyword>
<dbReference type="PROSITE" id="PS00086">
    <property type="entry name" value="CYTOCHROME_P450"/>
    <property type="match status" value="1"/>
</dbReference>
<accession>A0A841EFW7</accession>
<protein>
    <submittedName>
        <fullName evidence="3">Cytochrome P450</fullName>
    </submittedName>
</protein>
<dbReference type="SUPFAM" id="SSF48264">
    <property type="entry name" value="Cytochrome P450"/>
    <property type="match status" value="1"/>
</dbReference>
<dbReference type="GO" id="GO:0020037">
    <property type="term" value="F:heme binding"/>
    <property type="evidence" value="ECO:0007669"/>
    <property type="project" value="InterPro"/>
</dbReference>
<dbReference type="EMBL" id="JACHLY010000001">
    <property type="protein sequence ID" value="MBB5998311.1"/>
    <property type="molecule type" value="Genomic_DNA"/>
</dbReference>
<dbReference type="GO" id="GO:0005506">
    <property type="term" value="F:iron ion binding"/>
    <property type="evidence" value="ECO:0007669"/>
    <property type="project" value="InterPro"/>
</dbReference>
<reference evidence="3 4" key="1">
    <citation type="submission" date="2020-08" db="EMBL/GenBank/DDBJ databases">
        <title>Sequencing the genomes of 1000 actinobacteria strains.</title>
        <authorList>
            <person name="Klenk H.-P."/>
        </authorList>
    </citation>
    <scope>NUCLEOTIDE SEQUENCE [LARGE SCALE GENOMIC DNA]</scope>
    <source>
        <strain evidence="3 4">DSM 44593</strain>
    </source>
</reference>
<dbReference type="RefSeq" id="WP_246463560.1">
    <property type="nucleotide sequence ID" value="NZ_BAABKT010000014.1"/>
</dbReference>
<evidence type="ECO:0000256" key="2">
    <source>
        <dbReference type="SAM" id="MobiDB-lite"/>
    </source>
</evidence>
<dbReference type="Proteomes" id="UP000578077">
    <property type="component" value="Unassembled WGS sequence"/>
</dbReference>
<dbReference type="Gene3D" id="1.10.630.10">
    <property type="entry name" value="Cytochrome P450"/>
    <property type="match status" value="1"/>
</dbReference>
<evidence type="ECO:0000313" key="3">
    <source>
        <dbReference type="EMBL" id="MBB5998311.1"/>
    </source>
</evidence>
<gene>
    <name evidence="3" type="ORF">HNR25_002062</name>
</gene>
<sequence length="451" mass="49349">MPIDPEDDRVTDGCPYAELYTPEFQRDPKRVYDRMRDAYGPAAPAMLEPGVRGWLVVDYATIVAWCRDTATFSRDARRWNDWRDGLVSDDAGVLGMMEYRPNVLFADGDEHRRLRRAVTDAFGKVDSAETAAYTARTAEALIDGFCQLGEADIVEEYARVLPLLVMNRMFGFDEESGRRFTAALAAVVDAADSGRANAELERIASEIVARKRKHPGDDATSWLMEHRAGLSDEEVLQHLVLVVGAGVEPTADLIGNAVRMVLIDPEFRGDIAEGRVDVEDALEHVLWHEPPMVGYPVMFPVSDVPLANGAVMPAGSPVLLGYAAANRSMAGAPSGEAAAGTANRAHLSFGVGPHRCPAQDLATMIATTALRVLLRRLPEMRPAAGAAEPEWRPSPFARSLARLPVSFTPQAPVQEEAPWKERAVPPDSGEEDGVPVRETLSDLLSMLRRKR</sequence>
<dbReference type="GO" id="GO:0004497">
    <property type="term" value="F:monooxygenase activity"/>
    <property type="evidence" value="ECO:0007669"/>
    <property type="project" value="InterPro"/>
</dbReference>
<name>A0A841EFW7_9ACTN</name>
<dbReference type="InterPro" id="IPR002397">
    <property type="entry name" value="Cyt_P450_B"/>
</dbReference>
<evidence type="ECO:0000256" key="1">
    <source>
        <dbReference type="ARBA" id="ARBA00010617"/>
    </source>
</evidence>
<dbReference type="PRINTS" id="PR00359">
    <property type="entry name" value="BP450"/>
</dbReference>
<dbReference type="InterPro" id="IPR036396">
    <property type="entry name" value="Cyt_P450_sf"/>
</dbReference>
<dbReference type="GO" id="GO:0016705">
    <property type="term" value="F:oxidoreductase activity, acting on paired donors, with incorporation or reduction of molecular oxygen"/>
    <property type="evidence" value="ECO:0007669"/>
    <property type="project" value="InterPro"/>
</dbReference>
<comment type="caution">
    <text evidence="3">The sequence shown here is derived from an EMBL/GenBank/DDBJ whole genome shotgun (WGS) entry which is preliminary data.</text>
</comment>
<evidence type="ECO:0000313" key="4">
    <source>
        <dbReference type="Proteomes" id="UP000578077"/>
    </source>
</evidence>
<dbReference type="AlphaFoldDB" id="A0A841EFW7"/>
<dbReference type="PANTHER" id="PTHR46696:SF1">
    <property type="entry name" value="CYTOCHROME P450 YJIB-RELATED"/>
    <property type="match status" value="1"/>
</dbReference>
<organism evidence="3 4">
    <name type="scientific">Streptomonospora salina</name>
    <dbReference type="NCBI Taxonomy" id="104205"/>
    <lineage>
        <taxon>Bacteria</taxon>
        <taxon>Bacillati</taxon>
        <taxon>Actinomycetota</taxon>
        <taxon>Actinomycetes</taxon>
        <taxon>Streptosporangiales</taxon>
        <taxon>Nocardiopsidaceae</taxon>
        <taxon>Streptomonospora</taxon>
    </lineage>
</organism>
<comment type="similarity">
    <text evidence="1">Belongs to the cytochrome P450 family.</text>
</comment>